<organism evidence="1">
    <name type="scientific">bioreactor metagenome</name>
    <dbReference type="NCBI Taxonomy" id="1076179"/>
    <lineage>
        <taxon>unclassified sequences</taxon>
        <taxon>metagenomes</taxon>
        <taxon>ecological metagenomes</taxon>
    </lineage>
</organism>
<evidence type="ECO:0000313" key="1">
    <source>
        <dbReference type="EMBL" id="MPM79825.1"/>
    </source>
</evidence>
<protein>
    <submittedName>
        <fullName evidence="1">Uncharacterized protein</fullName>
    </submittedName>
</protein>
<accession>A0A645CSG0</accession>
<sequence>MLSTNDSAPFPIPEKSNTFLSEHTDFFPAQSFEQIQDYIDLTIEPKHLDKSHSSFGDKLVKIDNIRIHQAQFYEDAYLPHTLLLGSNNFGNFTYFIYCIGNVDVYAQDTITLYALPLGKGSYTSTLNSSVPASMLLASYIEVK</sequence>
<comment type="caution">
    <text evidence="1">The sequence shown here is derived from an EMBL/GenBank/DDBJ whole genome shotgun (WGS) entry which is preliminary data.</text>
</comment>
<name>A0A645CSG0_9ZZZZ</name>
<dbReference type="EMBL" id="VSSQ01029622">
    <property type="protein sequence ID" value="MPM79825.1"/>
    <property type="molecule type" value="Genomic_DNA"/>
</dbReference>
<reference evidence="1" key="1">
    <citation type="submission" date="2019-08" db="EMBL/GenBank/DDBJ databases">
        <authorList>
            <person name="Kucharzyk K."/>
            <person name="Murdoch R.W."/>
            <person name="Higgins S."/>
            <person name="Loffler F."/>
        </authorList>
    </citation>
    <scope>NUCLEOTIDE SEQUENCE</scope>
</reference>
<dbReference type="AlphaFoldDB" id="A0A645CSG0"/>
<proteinExistence type="predicted"/>
<gene>
    <name evidence="1" type="ORF">SDC9_126867</name>
</gene>